<dbReference type="OrthoDB" id="9811157at2"/>
<organism evidence="3 4">
    <name type="scientific">Hoeflea phototrophica (strain DSM 17068 / NCIMB 14078 / DFL-43)</name>
    <dbReference type="NCBI Taxonomy" id="411684"/>
    <lineage>
        <taxon>Bacteria</taxon>
        <taxon>Pseudomonadati</taxon>
        <taxon>Pseudomonadota</taxon>
        <taxon>Alphaproteobacteria</taxon>
        <taxon>Hyphomicrobiales</taxon>
        <taxon>Rhizobiaceae</taxon>
        <taxon>Hoeflea</taxon>
    </lineage>
</organism>
<protein>
    <recommendedName>
        <fullName evidence="2">DUF7146 domain-containing protein</fullName>
    </recommendedName>
</protein>
<keyword evidence="4" id="KW-1185">Reference proteome</keyword>
<proteinExistence type="predicted"/>
<accession>A9D4Q3</accession>
<name>A9D4Q3_HOEPD</name>
<dbReference type="Pfam" id="PF23639">
    <property type="entry name" value="DUF7146"/>
    <property type="match status" value="1"/>
</dbReference>
<dbReference type="InterPro" id="IPR055570">
    <property type="entry name" value="DUF7146"/>
</dbReference>
<dbReference type="InterPro" id="IPR036977">
    <property type="entry name" value="DNA_primase_Znf_CHC2"/>
</dbReference>
<gene>
    <name evidence="3" type="ORF">HPDFL43_05755</name>
</gene>
<evidence type="ECO:0000259" key="2">
    <source>
        <dbReference type="Pfam" id="PF23639"/>
    </source>
</evidence>
<dbReference type="AlphaFoldDB" id="A9D4Q3"/>
<dbReference type="HOGENOM" id="CLU_051135_0_0_5"/>
<dbReference type="Proteomes" id="UP000004291">
    <property type="component" value="Chromosome"/>
</dbReference>
<keyword evidence="1" id="KW-0175">Coiled coil</keyword>
<dbReference type="STRING" id="411684.HPDFL43_05755"/>
<dbReference type="GO" id="GO:0008270">
    <property type="term" value="F:zinc ion binding"/>
    <property type="evidence" value="ECO:0007669"/>
    <property type="project" value="InterPro"/>
</dbReference>
<evidence type="ECO:0000313" key="3">
    <source>
        <dbReference type="EMBL" id="EDQ33934.1"/>
    </source>
</evidence>
<dbReference type="GO" id="GO:0003677">
    <property type="term" value="F:DNA binding"/>
    <property type="evidence" value="ECO:0007669"/>
    <property type="project" value="InterPro"/>
</dbReference>
<dbReference type="GO" id="GO:0006260">
    <property type="term" value="P:DNA replication"/>
    <property type="evidence" value="ECO:0007669"/>
    <property type="project" value="InterPro"/>
</dbReference>
<dbReference type="RefSeq" id="WP_007196940.1">
    <property type="nucleotide sequence ID" value="NZ_CM002917.1"/>
</dbReference>
<comment type="caution">
    <text evidence="3">The sequence shown here is derived from an EMBL/GenBank/DDBJ whole genome shotgun (WGS) entry which is preliminary data.</text>
</comment>
<dbReference type="SUPFAM" id="SSF57783">
    <property type="entry name" value="Zinc beta-ribbon"/>
    <property type="match status" value="1"/>
</dbReference>
<evidence type="ECO:0000256" key="1">
    <source>
        <dbReference type="SAM" id="Coils"/>
    </source>
</evidence>
<evidence type="ECO:0000313" key="4">
    <source>
        <dbReference type="Proteomes" id="UP000004291"/>
    </source>
</evidence>
<reference evidence="3 4" key="2">
    <citation type="submission" date="2012-06" db="EMBL/GenBank/DDBJ databases">
        <authorList>
            <person name="Fiebig A."/>
        </authorList>
    </citation>
    <scope>NUCLEOTIDE SEQUENCE [LARGE SCALE GENOMIC DNA]</scope>
    <source>
        <strain evidence="3 4">DFL-43</strain>
    </source>
</reference>
<dbReference type="EMBL" id="ABIA03000002">
    <property type="protein sequence ID" value="EDQ33934.1"/>
    <property type="molecule type" value="Genomic_DNA"/>
</dbReference>
<sequence length="451" mass="48756">MSEILDLFVARAREVTLAEGAPRLGLALSGRKAEQAMPCPRCGGKDRFALNTAKNKWNCRGGSVGGNDAIGMAAHLKGLDLNRREEFLEACGLVLGEAVPDGAERISDERRAELRAEAEALQARAEAEAEERDKASGEFREKELARCRGIYDAAYPGIGGTDAARYLAVRSGLPLDCMVLLHAARFVEKLTYWHGRDERGFARDIWCGPAMVLPFVDGAGEIIGIHQTWIDASNAPKHRPLLYGLTRAGAEAGREDRAGPPTQHWPAPADLDAGFYEALPTKKMRGTKKGGLLPIAGDMSATRWVVGEGIENVCAWLGKEFRQDEELARSTFYAAAGDIGNLAGAAARTGRWKHPSETKIDAKGVARPVMLPSPDPDPEKLDEGFPVGPHIAEILLLGDGDSEPYWTATMMARAQARARLLAPEARVPVLWPPAGKDWAETILDGLRGEVA</sequence>
<reference evidence="3 4" key="1">
    <citation type="submission" date="2007-10" db="EMBL/GenBank/DDBJ databases">
        <authorList>
            <person name="Wagner-Dobler I."/>
            <person name="Ferriera S."/>
            <person name="Johnson J."/>
            <person name="Kravitz S."/>
            <person name="Beeson K."/>
            <person name="Sutton G."/>
            <person name="Rogers Y.-H."/>
            <person name="Friedman R."/>
            <person name="Frazier M."/>
            <person name="Venter J.C."/>
        </authorList>
    </citation>
    <scope>NUCLEOTIDE SEQUENCE [LARGE SCALE GENOMIC DNA]</scope>
    <source>
        <strain evidence="3 4">DFL-43</strain>
    </source>
</reference>
<feature type="coiled-coil region" evidence="1">
    <location>
        <begin position="104"/>
        <end position="138"/>
    </location>
</feature>
<dbReference type="Gene3D" id="3.90.580.10">
    <property type="entry name" value="Zinc finger, CHC2-type domain"/>
    <property type="match status" value="1"/>
</dbReference>
<dbReference type="eggNOG" id="COG4643">
    <property type="taxonomic scope" value="Bacteria"/>
</dbReference>
<feature type="domain" description="DUF7146" evidence="2">
    <location>
        <begin position="144"/>
        <end position="236"/>
    </location>
</feature>